<name>A0A9P5YZ92_9AGAR</name>
<protein>
    <submittedName>
        <fullName evidence="1">Uncharacterized protein</fullName>
    </submittedName>
</protein>
<evidence type="ECO:0000313" key="1">
    <source>
        <dbReference type="EMBL" id="KAF9476765.1"/>
    </source>
</evidence>
<accession>A0A9P5YZ92</accession>
<reference evidence="1" key="1">
    <citation type="submission" date="2020-11" db="EMBL/GenBank/DDBJ databases">
        <authorList>
            <consortium name="DOE Joint Genome Institute"/>
            <person name="Ahrendt S."/>
            <person name="Riley R."/>
            <person name="Andreopoulos W."/>
            <person name="Labutti K."/>
            <person name="Pangilinan J."/>
            <person name="Ruiz-Duenas F.J."/>
            <person name="Barrasa J.M."/>
            <person name="Sanchez-Garcia M."/>
            <person name="Camarero S."/>
            <person name="Miyauchi S."/>
            <person name="Serrano A."/>
            <person name="Linde D."/>
            <person name="Babiker R."/>
            <person name="Drula E."/>
            <person name="Ayuso-Fernandez I."/>
            <person name="Pacheco R."/>
            <person name="Padilla G."/>
            <person name="Ferreira P."/>
            <person name="Barriuso J."/>
            <person name="Kellner H."/>
            <person name="Castanera R."/>
            <person name="Alfaro M."/>
            <person name="Ramirez L."/>
            <person name="Pisabarro A.G."/>
            <person name="Kuo A."/>
            <person name="Tritt A."/>
            <person name="Lipzen A."/>
            <person name="He G."/>
            <person name="Yan M."/>
            <person name="Ng V."/>
            <person name="Cullen D."/>
            <person name="Martin F."/>
            <person name="Rosso M.-N."/>
            <person name="Henrissat B."/>
            <person name="Hibbett D."/>
            <person name="Martinez A.T."/>
            <person name="Grigoriev I.V."/>
        </authorList>
    </citation>
    <scope>NUCLEOTIDE SEQUENCE</scope>
    <source>
        <strain evidence="1">CIRM-BRFM 674</strain>
    </source>
</reference>
<organism evidence="1 2">
    <name type="scientific">Pholiota conissans</name>
    <dbReference type="NCBI Taxonomy" id="109636"/>
    <lineage>
        <taxon>Eukaryota</taxon>
        <taxon>Fungi</taxon>
        <taxon>Dikarya</taxon>
        <taxon>Basidiomycota</taxon>
        <taxon>Agaricomycotina</taxon>
        <taxon>Agaricomycetes</taxon>
        <taxon>Agaricomycetidae</taxon>
        <taxon>Agaricales</taxon>
        <taxon>Agaricineae</taxon>
        <taxon>Strophariaceae</taxon>
        <taxon>Pholiota</taxon>
    </lineage>
</organism>
<evidence type="ECO:0000313" key="2">
    <source>
        <dbReference type="Proteomes" id="UP000807469"/>
    </source>
</evidence>
<keyword evidence="2" id="KW-1185">Reference proteome</keyword>
<dbReference type="OrthoDB" id="2649950at2759"/>
<sequence>MHHFTLCIQKIRKLFKHRTLNLKCSRNFSKLFRISTRYGTTSTFQGRDSIEVDESASSSATAVSESDALISEEEELKDVLHKYRSDPYTYNILLDSPHPSQVPHIVVTLAPHEEEPSLNDIASHNRALQPTDEGYSYWNLRVPLFYRSTCRIMTYEEWVAIYCIPVAGYEYEATNANASIWTKVGPFETAVRMRDGDWEGFVEDLTRVTRRVNYRVVAIEASSKAQGYRTRYDDRELMNVPEMKEDIDVLSLSRVNDSEIVFGYDDCDEESLPDIETDPWFVAERQRLEEAAAAS</sequence>
<comment type="caution">
    <text evidence="1">The sequence shown here is derived from an EMBL/GenBank/DDBJ whole genome shotgun (WGS) entry which is preliminary data.</text>
</comment>
<dbReference type="EMBL" id="MU155283">
    <property type="protein sequence ID" value="KAF9476765.1"/>
    <property type="molecule type" value="Genomic_DNA"/>
</dbReference>
<dbReference type="Proteomes" id="UP000807469">
    <property type="component" value="Unassembled WGS sequence"/>
</dbReference>
<proteinExistence type="predicted"/>
<dbReference type="AlphaFoldDB" id="A0A9P5YZ92"/>
<gene>
    <name evidence="1" type="ORF">BDN70DRAFT_934786</name>
</gene>